<dbReference type="RefSeq" id="WP_178933106.1">
    <property type="nucleotide sequence ID" value="NZ_JACBAZ010000004.1"/>
</dbReference>
<comment type="caution">
    <text evidence="5">The sequence shown here is derived from an EMBL/GenBank/DDBJ whole genome shotgun (WGS) entry which is preliminary data.</text>
</comment>
<feature type="domain" description="MurNAc-LAA" evidence="4">
    <location>
        <begin position="95"/>
        <end position="204"/>
    </location>
</feature>
<dbReference type="PANTHER" id="PTHR30404">
    <property type="entry name" value="N-ACETYLMURAMOYL-L-ALANINE AMIDASE"/>
    <property type="match status" value="1"/>
</dbReference>
<dbReference type="Proteomes" id="UP000557872">
    <property type="component" value="Unassembled WGS sequence"/>
</dbReference>
<dbReference type="EC" id="3.5.1.28" evidence="2"/>
<proteinExistence type="predicted"/>
<keyword evidence="3" id="KW-0378">Hydrolase</keyword>
<evidence type="ECO:0000313" key="6">
    <source>
        <dbReference type="Proteomes" id="UP000557872"/>
    </source>
</evidence>
<evidence type="ECO:0000259" key="4">
    <source>
        <dbReference type="SMART" id="SM00646"/>
    </source>
</evidence>
<dbReference type="SUPFAM" id="SSF53187">
    <property type="entry name" value="Zn-dependent exopeptidases"/>
    <property type="match status" value="1"/>
</dbReference>
<organism evidence="5 6">
    <name type="scientific">Oceaniferula marina</name>
    <dbReference type="NCBI Taxonomy" id="2748318"/>
    <lineage>
        <taxon>Bacteria</taxon>
        <taxon>Pseudomonadati</taxon>
        <taxon>Verrucomicrobiota</taxon>
        <taxon>Verrucomicrobiia</taxon>
        <taxon>Verrucomicrobiales</taxon>
        <taxon>Verrucomicrobiaceae</taxon>
        <taxon>Oceaniferula</taxon>
    </lineage>
</organism>
<evidence type="ECO:0000256" key="1">
    <source>
        <dbReference type="ARBA" id="ARBA00001561"/>
    </source>
</evidence>
<evidence type="ECO:0000256" key="3">
    <source>
        <dbReference type="ARBA" id="ARBA00022801"/>
    </source>
</evidence>
<sequence>MHQRPSIVAQTLRAGFLVLLSACLVPIHADARPVSRVVIDPGHGGKDKGTHRGSVYEKNLALQVGLKVEALLKAKGMPVTMTRRTDTFLSLEKRAAIANRYKDAVFVSIHFNGHSNYRYHGVETYYYGAQGQKLAAHIHLRLLSRLKIKNRDTRQRKDLAVLRLTRCPAVLVECAYLSNPYERKRAQKGSYQDACAQAIVDGIFAYKTYR</sequence>
<dbReference type="InterPro" id="IPR050695">
    <property type="entry name" value="N-acetylmuramoyl_amidase_3"/>
</dbReference>
<protein>
    <recommendedName>
        <fullName evidence="2">N-acetylmuramoyl-L-alanine amidase</fullName>
        <ecNumber evidence="2">3.5.1.28</ecNumber>
    </recommendedName>
</protein>
<accession>A0A851GKE5</accession>
<dbReference type="PANTHER" id="PTHR30404:SF0">
    <property type="entry name" value="N-ACETYLMURAMOYL-L-ALANINE AMIDASE AMIC"/>
    <property type="match status" value="1"/>
</dbReference>
<dbReference type="CDD" id="cd02696">
    <property type="entry name" value="MurNAc-LAA"/>
    <property type="match status" value="1"/>
</dbReference>
<dbReference type="GO" id="GO:0009253">
    <property type="term" value="P:peptidoglycan catabolic process"/>
    <property type="evidence" value="ECO:0007669"/>
    <property type="project" value="InterPro"/>
</dbReference>
<dbReference type="SMART" id="SM00646">
    <property type="entry name" value="Ami_3"/>
    <property type="match status" value="1"/>
</dbReference>
<dbReference type="GO" id="GO:0030288">
    <property type="term" value="C:outer membrane-bounded periplasmic space"/>
    <property type="evidence" value="ECO:0007669"/>
    <property type="project" value="TreeGrafter"/>
</dbReference>
<dbReference type="Pfam" id="PF01520">
    <property type="entry name" value="Amidase_3"/>
    <property type="match status" value="1"/>
</dbReference>
<dbReference type="GO" id="GO:0008745">
    <property type="term" value="F:N-acetylmuramoyl-L-alanine amidase activity"/>
    <property type="evidence" value="ECO:0007669"/>
    <property type="project" value="UniProtKB-EC"/>
</dbReference>
<dbReference type="Gene3D" id="3.40.630.40">
    <property type="entry name" value="Zn-dependent exopeptidases"/>
    <property type="match status" value="1"/>
</dbReference>
<keyword evidence="6" id="KW-1185">Reference proteome</keyword>
<evidence type="ECO:0000256" key="2">
    <source>
        <dbReference type="ARBA" id="ARBA00011901"/>
    </source>
</evidence>
<comment type="catalytic activity">
    <reaction evidence="1">
        <text>Hydrolyzes the link between N-acetylmuramoyl residues and L-amino acid residues in certain cell-wall glycopeptides.</text>
        <dbReference type="EC" id="3.5.1.28"/>
    </reaction>
</comment>
<dbReference type="AlphaFoldDB" id="A0A851GKE5"/>
<name>A0A851GKE5_9BACT</name>
<dbReference type="EMBL" id="JACBAZ010000004">
    <property type="protein sequence ID" value="NWK56321.1"/>
    <property type="molecule type" value="Genomic_DNA"/>
</dbReference>
<reference evidence="5 6" key="1">
    <citation type="submission" date="2020-07" db="EMBL/GenBank/DDBJ databases">
        <title>Roseicoccus Jingziensis gen. nov., sp. nov., isolated from coastal seawater.</title>
        <authorList>
            <person name="Feng X."/>
        </authorList>
    </citation>
    <scope>NUCLEOTIDE SEQUENCE [LARGE SCALE GENOMIC DNA]</scope>
    <source>
        <strain evidence="5 6">N1E253</strain>
    </source>
</reference>
<gene>
    <name evidence="5" type="ORF">HW115_11920</name>
</gene>
<evidence type="ECO:0000313" key="5">
    <source>
        <dbReference type="EMBL" id="NWK56321.1"/>
    </source>
</evidence>
<dbReference type="InterPro" id="IPR002508">
    <property type="entry name" value="MurNAc-LAA_cat"/>
</dbReference>